<dbReference type="GO" id="GO:0040029">
    <property type="term" value="P:epigenetic regulation of gene expression"/>
    <property type="evidence" value="ECO:0007669"/>
    <property type="project" value="UniProtKB-ARBA"/>
</dbReference>
<evidence type="ECO:0000256" key="8">
    <source>
        <dbReference type="ARBA" id="ARBA00022853"/>
    </source>
</evidence>
<dbReference type="Gene3D" id="2.170.270.10">
    <property type="entry name" value="SET domain"/>
    <property type="match status" value="1"/>
</dbReference>
<dbReference type="GO" id="GO:0008270">
    <property type="term" value="F:zinc ion binding"/>
    <property type="evidence" value="ECO:0007669"/>
    <property type="project" value="UniProtKB-KW"/>
</dbReference>
<dbReference type="PROSITE" id="PS51543">
    <property type="entry name" value="FYRC"/>
    <property type="match status" value="1"/>
</dbReference>
<evidence type="ECO:0000259" key="15">
    <source>
        <dbReference type="PROSITE" id="PS50868"/>
    </source>
</evidence>
<feature type="domain" description="SET" evidence="13">
    <location>
        <begin position="954"/>
        <end position="1072"/>
    </location>
</feature>
<dbReference type="InterPro" id="IPR050701">
    <property type="entry name" value="Histone_Mod_Regulator"/>
</dbReference>
<evidence type="ECO:0000259" key="14">
    <source>
        <dbReference type="PROSITE" id="PS50812"/>
    </source>
</evidence>
<dbReference type="SUPFAM" id="SSF57903">
    <property type="entry name" value="FYVE/PHD zinc finger"/>
    <property type="match status" value="1"/>
</dbReference>
<dbReference type="InterPro" id="IPR001214">
    <property type="entry name" value="SET_dom"/>
</dbReference>
<dbReference type="Pfam" id="PF13831">
    <property type="entry name" value="PHD_2"/>
    <property type="match status" value="1"/>
</dbReference>
<dbReference type="SMART" id="SM00542">
    <property type="entry name" value="FYRC"/>
    <property type="match status" value="1"/>
</dbReference>
<keyword evidence="3" id="KW-0808">Transferase</keyword>
<evidence type="ECO:0000256" key="2">
    <source>
        <dbReference type="ARBA" id="ARBA00022603"/>
    </source>
</evidence>
<dbReference type="GO" id="GO:0006357">
    <property type="term" value="P:regulation of transcription by RNA polymerase II"/>
    <property type="evidence" value="ECO:0007669"/>
    <property type="project" value="TreeGrafter"/>
</dbReference>
<dbReference type="GO" id="GO:0000785">
    <property type="term" value="C:chromatin"/>
    <property type="evidence" value="ECO:0007669"/>
    <property type="project" value="TreeGrafter"/>
</dbReference>
<dbReference type="SMART" id="SM00508">
    <property type="entry name" value="PostSET"/>
    <property type="match status" value="1"/>
</dbReference>
<dbReference type="PROSITE" id="PS50812">
    <property type="entry name" value="PWWP"/>
    <property type="match status" value="1"/>
</dbReference>
<reference evidence="17" key="1">
    <citation type="journal article" date="2023" name="Mol. Ecol. Resour.">
        <title>Chromosome-level genome assembly of a triploid poplar Populus alba 'Berolinensis'.</title>
        <authorList>
            <person name="Chen S."/>
            <person name="Yu Y."/>
            <person name="Wang X."/>
            <person name="Wang S."/>
            <person name="Zhang T."/>
            <person name="Zhou Y."/>
            <person name="He R."/>
            <person name="Meng N."/>
            <person name="Wang Y."/>
            <person name="Liu W."/>
            <person name="Liu Z."/>
            <person name="Liu J."/>
            <person name="Guo Q."/>
            <person name="Huang H."/>
            <person name="Sederoff R.R."/>
            <person name="Wang G."/>
            <person name="Qu G."/>
            <person name="Chen S."/>
        </authorList>
    </citation>
    <scope>NUCLEOTIDE SEQUENCE</scope>
    <source>
        <strain evidence="17">SC-2020</strain>
    </source>
</reference>
<dbReference type="GO" id="GO:0048188">
    <property type="term" value="C:Set1C/COMPASS complex"/>
    <property type="evidence" value="ECO:0007669"/>
    <property type="project" value="UniProtKB-ARBA"/>
</dbReference>
<dbReference type="InterPro" id="IPR042010">
    <property type="entry name" value="ATX1/2_PHD"/>
</dbReference>
<dbReference type="InterPro" id="IPR041956">
    <property type="entry name" value="ATX1/2_ePHD"/>
</dbReference>
<dbReference type="PROSITE" id="PS01359">
    <property type="entry name" value="ZF_PHD_1"/>
    <property type="match status" value="1"/>
</dbReference>
<dbReference type="GO" id="GO:0042800">
    <property type="term" value="F:histone H3K4 methyltransferase activity"/>
    <property type="evidence" value="ECO:0007669"/>
    <property type="project" value="UniProtKB-ARBA"/>
</dbReference>
<dbReference type="PROSITE" id="PS50016">
    <property type="entry name" value="ZF_PHD_2"/>
    <property type="match status" value="1"/>
</dbReference>
<dbReference type="CDD" id="cd20142">
    <property type="entry name" value="PWWP_AtATX1-like"/>
    <property type="match status" value="1"/>
</dbReference>
<dbReference type="Gene3D" id="3.30.160.360">
    <property type="match status" value="1"/>
</dbReference>
<dbReference type="Pfam" id="PF21743">
    <property type="entry name" value="PTM_DIR17_Tudor"/>
    <property type="match status" value="1"/>
</dbReference>
<evidence type="ECO:0000256" key="9">
    <source>
        <dbReference type="ARBA" id="ARBA00023242"/>
    </source>
</evidence>
<dbReference type="FunFam" id="2.170.270.10:FF:000040">
    <property type="entry name" value="Histone-lysine N-methyltransferase"/>
    <property type="match status" value="1"/>
</dbReference>
<dbReference type="Pfam" id="PF00856">
    <property type="entry name" value="SET"/>
    <property type="match status" value="1"/>
</dbReference>
<evidence type="ECO:0000313" key="17">
    <source>
        <dbReference type="EMBL" id="KAJ7008659.1"/>
    </source>
</evidence>
<keyword evidence="2" id="KW-0489">Methyltransferase</keyword>
<feature type="domain" description="Post-SET" evidence="15">
    <location>
        <begin position="1078"/>
        <end position="1094"/>
    </location>
</feature>
<keyword evidence="18" id="KW-1185">Reference proteome</keyword>
<dbReference type="InterPro" id="IPR003889">
    <property type="entry name" value="FYrich_C"/>
</dbReference>
<dbReference type="PANTHER" id="PTHR13793:SF140">
    <property type="entry name" value="HISTONE-LYSINE N-METHYLTRANSFERASE ATX2"/>
    <property type="match status" value="1"/>
</dbReference>
<dbReference type="Proteomes" id="UP001164929">
    <property type="component" value="Chromosome 2"/>
</dbReference>
<dbReference type="Pfam" id="PF05965">
    <property type="entry name" value="FYRC"/>
    <property type="match status" value="1"/>
</dbReference>
<dbReference type="CDD" id="cd10518">
    <property type="entry name" value="SET_SETD1-like"/>
    <property type="match status" value="1"/>
</dbReference>
<dbReference type="InterPro" id="IPR047365">
    <property type="entry name" value="Tudor_AtPTM-like"/>
</dbReference>
<dbReference type="SMART" id="SM00317">
    <property type="entry name" value="SET"/>
    <property type="match status" value="1"/>
</dbReference>
<dbReference type="InterPro" id="IPR019787">
    <property type="entry name" value="Znf_PHD-finger"/>
</dbReference>
<evidence type="ECO:0000259" key="13">
    <source>
        <dbReference type="PROSITE" id="PS50280"/>
    </source>
</evidence>
<dbReference type="InterPro" id="IPR013083">
    <property type="entry name" value="Znf_RING/FYVE/PHD"/>
</dbReference>
<dbReference type="PROSITE" id="PS51542">
    <property type="entry name" value="FYRN"/>
    <property type="match status" value="1"/>
</dbReference>
<dbReference type="InterPro" id="IPR003616">
    <property type="entry name" value="Post-SET_dom"/>
</dbReference>
<dbReference type="SMART" id="SM00249">
    <property type="entry name" value="PHD"/>
    <property type="match status" value="2"/>
</dbReference>
<dbReference type="CDD" id="cd15662">
    <property type="entry name" value="ePHD_ATX1_2_like"/>
    <property type="match status" value="1"/>
</dbReference>
<dbReference type="InterPro" id="IPR000313">
    <property type="entry name" value="PWWP_dom"/>
</dbReference>
<organism evidence="17 18">
    <name type="scientific">Populus alba x Populus x berolinensis</name>
    <dbReference type="NCBI Taxonomy" id="444605"/>
    <lineage>
        <taxon>Eukaryota</taxon>
        <taxon>Viridiplantae</taxon>
        <taxon>Streptophyta</taxon>
        <taxon>Embryophyta</taxon>
        <taxon>Tracheophyta</taxon>
        <taxon>Spermatophyta</taxon>
        <taxon>Magnoliopsida</taxon>
        <taxon>eudicotyledons</taxon>
        <taxon>Gunneridae</taxon>
        <taxon>Pentapetalae</taxon>
        <taxon>rosids</taxon>
        <taxon>fabids</taxon>
        <taxon>Malpighiales</taxon>
        <taxon>Salicaceae</taxon>
        <taxon>Saliceae</taxon>
        <taxon>Populus</taxon>
    </lineage>
</organism>
<evidence type="ECO:0000256" key="10">
    <source>
        <dbReference type="PROSITE-ProRule" id="PRU00146"/>
    </source>
</evidence>
<dbReference type="PROSITE" id="PS51805">
    <property type="entry name" value="EPHD"/>
    <property type="match status" value="1"/>
</dbReference>
<evidence type="ECO:0000259" key="12">
    <source>
        <dbReference type="PROSITE" id="PS50016"/>
    </source>
</evidence>
<gene>
    <name evidence="17" type="ORF">NC653_007348</name>
</gene>
<evidence type="ECO:0000256" key="11">
    <source>
        <dbReference type="SAM" id="MobiDB-lite"/>
    </source>
</evidence>
<dbReference type="InterPro" id="IPR011011">
    <property type="entry name" value="Znf_FYVE_PHD"/>
</dbReference>
<dbReference type="GO" id="GO:0032259">
    <property type="term" value="P:methylation"/>
    <property type="evidence" value="ECO:0007669"/>
    <property type="project" value="UniProtKB-KW"/>
</dbReference>
<dbReference type="SUPFAM" id="SSF63748">
    <property type="entry name" value="Tudor/PWWP/MBT"/>
    <property type="match status" value="1"/>
</dbReference>
<evidence type="ECO:0000256" key="3">
    <source>
        <dbReference type="ARBA" id="ARBA00022679"/>
    </source>
</evidence>
<evidence type="ECO:0000256" key="1">
    <source>
        <dbReference type="ARBA" id="ARBA00004123"/>
    </source>
</evidence>
<dbReference type="SMART" id="SM00541">
    <property type="entry name" value="FYRN"/>
    <property type="match status" value="1"/>
</dbReference>
<feature type="domain" description="PHD-type" evidence="16">
    <location>
        <begin position="703"/>
        <end position="828"/>
    </location>
</feature>
<feature type="region of interest" description="Disordered" evidence="11">
    <location>
        <begin position="1"/>
        <end position="20"/>
    </location>
</feature>
<dbReference type="Pfam" id="PF13832">
    <property type="entry name" value="zf-HC5HC2H_2"/>
    <property type="match status" value="1"/>
</dbReference>
<dbReference type="InterPro" id="IPR046341">
    <property type="entry name" value="SET_dom_sf"/>
</dbReference>
<evidence type="ECO:0000313" key="18">
    <source>
        <dbReference type="Proteomes" id="UP001164929"/>
    </source>
</evidence>
<evidence type="ECO:0000256" key="6">
    <source>
        <dbReference type="ARBA" id="ARBA00022771"/>
    </source>
</evidence>
<evidence type="ECO:0000256" key="7">
    <source>
        <dbReference type="ARBA" id="ARBA00022833"/>
    </source>
</evidence>
<dbReference type="Gene3D" id="3.30.40.10">
    <property type="entry name" value="Zinc/RING finger domain, C3HC4 (zinc finger)"/>
    <property type="match status" value="2"/>
</dbReference>
<dbReference type="InterPro" id="IPR019786">
    <property type="entry name" value="Zinc_finger_PHD-type_CS"/>
</dbReference>
<evidence type="ECO:0008006" key="19">
    <source>
        <dbReference type="Google" id="ProtNLM"/>
    </source>
</evidence>
<keyword evidence="6 10" id="KW-0863">Zinc-finger</keyword>
<dbReference type="PANTHER" id="PTHR13793">
    <property type="entry name" value="PHD FINGER PROTEINS"/>
    <property type="match status" value="1"/>
</dbReference>
<dbReference type="InterPro" id="IPR001965">
    <property type="entry name" value="Znf_PHD"/>
</dbReference>
<dbReference type="CDD" id="cd15494">
    <property type="entry name" value="PHD_ATX1_2_like"/>
    <property type="match status" value="1"/>
</dbReference>
<comment type="subcellular location">
    <subcellularLocation>
        <location evidence="1">Nucleus</location>
    </subcellularLocation>
</comment>
<accession>A0AAD6RH73</accession>
<name>A0AAD6RH73_9ROSI</name>
<dbReference type="InterPro" id="IPR003888">
    <property type="entry name" value="FYrich_N"/>
</dbReference>
<proteinExistence type="predicted"/>
<protein>
    <recommendedName>
        <fullName evidence="19">Histone-lysine N-methyltransferase ATX2</fullName>
    </recommendedName>
</protein>
<comment type="caution">
    <text evidence="17">The sequence shown here is derived from an EMBL/GenBank/DDBJ whole genome shotgun (WGS) entry which is preliminary data.</text>
</comment>
<dbReference type="InterPro" id="IPR034732">
    <property type="entry name" value="EPHD"/>
</dbReference>
<keyword evidence="4" id="KW-0949">S-adenosyl-L-methionine</keyword>
<dbReference type="SMART" id="SM00293">
    <property type="entry name" value="PWWP"/>
    <property type="match status" value="1"/>
</dbReference>
<dbReference type="PROSITE" id="PS50280">
    <property type="entry name" value="SET"/>
    <property type="match status" value="1"/>
</dbReference>
<evidence type="ECO:0000256" key="5">
    <source>
        <dbReference type="ARBA" id="ARBA00022723"/>
    </source>
</evidence>
<feature type="compositionally biased region" description="Basic and acidic residues" evidence="11">
    <location>
        <begin position="7"/>
        <end position="18"/>
    </location>
</feature>
<sequence>MALLHKPHTEDKIHKSPLDFEEEEAGGTSIRYVSLDRVYSAASLCGSSNVMSKKVKARKFLPNHNPRVNNPPSLLYVYSRRPKRPPRSSFHDSLVSRAAEPELVVKSEICEFEEEPKIELNKEKKRRRIGSNELLRLGVDSNILLGFDRPRLRDCRNNTNNSNCKIGNFRRKKRDSLVTNSDKFSALPDTSKRWVRLNFDGVDPKLIVYWPLDADWYSGRVVGHISDTNRYNIEYEDGDKEDLMLSNEKVKFFISGEEMERLNLSVCVKSTDGDRNYYNEMVVLAASLDDCQDLEPGDIIWAKLTGHAMWPAIVVDGALIGDHKGISKNIGGGSISVQFFGTHDFARFAVLLSLKEILFVSITAQCVGHLFLFEVDFIFYHSTTRIKPKQAISFLKGLLSSFHLKCKQPRFTRSLEEAKMYLSEQKLSRRMLQLQNGMKADSCESASSDEGSTDSGEDCMQDGGIQRILARLGTSPYVIGDLQIISLGKIVKDSEHFQDNRFTWPEGYTALRKFTSIKGDPNVRMIYKMEVLRDAESKIRPLFRVTLDNGEEINGSTPDACWDKIYRKIRKMQDGNSNGFGAESVGERKLKSGSDMFGFSNPEVIKLLKGLSKSIHSSKLSTSKLTSERYQGIPVGYRPVRVDWKDLDKCNVCHMDEEYENNLFLQCDKCRMMVHARCYGELEPVDGVLWLCNLCRPGAPNSPPPCCLCPVIGGAMKPTTDGRWAHLACAIWIPETCLSDVKRMEPIDGQNRINKDRWKLLCSICGVAYGACIQCSNNSCRVAYHPLCARAAGLCVELEDEDRLYLLSLDEDDADQCIRLLSFCKKHRQPSNDRMVTDDRVGRIPRRCSDYIPPCNPSGCARTEPYNYFGRRGRKEPEALAAASLKRLFVENQPYLVGGYSQHESSGCTIASNGLIKSVFSSSLQRLKASRLSAPSNILSMAEKYQHMRQTSCKRLAFGKSGIHGFGIFAKHPHRAGDMVIEYTGELVRPPIADRRERFIYNSLVGAGTYMFRIDDKRVIDATRAGSIAHLINHSCEPNCYSRVISVNGDEHIIIFAKRDIKRWEELTYDYRFFSIEEKLACYCGFPRCRGVVNDTEAEEQVAKLYAPRSELTDWKGE</sequence>
<dbReference type="FunFam" id="3.30.40.10:FF:000293">
    <property type="entry name" value="Histone-lysine N-methyltransferase"/>
    <property type="match status" value="1"/>
</dbReference>
<keyword evidence="8" id="KW-0156">Chromatin regulator</keyword>
<dbReference type="EMBL" id="JAQIZT010000002">
    <property type="protein sequence ID" value="KAJ7008659.1"/>
    <property type="molecule type" value="Genomic_DNA"/>
</dbReference>
<keyword evidence="9" id="KW-0539">Nucleus</keyword>
<dbReference type="Pfam" id="PF05964">
    <property type="entry name" value="FYRN"/>
    <property type="match status" value="1"/>
</dbReference>
<keyword evidence="5" id="KW-0479">Metal-binding</keyword>
<dbReference type="CDD" id="cd20404">
    <property type="entry name" value="Tudor_Agenet_AtEML-like"/>
    <property type="match status" value="1"/>
</dbReference>
<feature type="domain" description="PWWP" evidence="14">
    <location>
        <begin position="296"/>
        <end position="346"/>
    </location>
</feature>
<dbReference type="Pfam" id="PF00855">
    <property type="entry name" value="PWWP"/>
    <property type="match status" value="1"/>
</dbReference>
<evidence type="ECO:0000259" key="16">
    <source>
        <dbReference type="PROSITE" id="PS51805"/>
    </source>
</evidence>
<dbReference type="Gene3D" id="2.30.30.140">
    <property type="match status" value="2"/>
</dbReference>
<dbReference type="FunFam" id="3.30.40.10:FF:000299">
    <property type="entry name" value="Histone-lysine N-methyltransferase"/>
    <property type="match status" value="1"/>
</dbReference>
<dbReference type="SUPFAM" id="SSF82199">
    <property type="entry name" value="SET domain"/>
    <property type="match status" value="1"/>
</dbReference>
<feature type="domain" description="PHD-type" evidence="12">
    <location>
        <begin position="647"/>
        <end position="698"/>
    </location>
</feature>
<dbReference type="AlphaFoldDB" id="A0AAD6RH73"/>
<dbReference type="PROSITE" id="PS50868">
    <property type="entry name" value="POST_SET"/>
    <property type="match status" value="1"/>
</dbReference>
<evidence type="ECO:0000256" key="4">
    <source>
        <dbReference type="ARBA" id="ARBA00022691"/>
    </source>
</evidence>
<dbReference type="GO" id="GO:0010228">
    <property type="term" value="P:vegetative to reproductive phase transition of meristem"/>
    <property type="evidence" value="ECO:0007669"/>
    <property type="project" value="UniProtKB-ARBA"/>
</dbReference>
<keyword evidence="7" id="KW-0862">Zinc</keyword>